<organism evidence="1 2">
    <name type="scientific">Hyaloscypha bicolor E</name>
    <dbReference type="NCBI Taxonomy" id="1095630"/>
    <lineage>
        <taxon>Eukaryota</taxon>
        <taxon>Fungi</taxon>
        <taxon>Dikarya</taxon>
        <taxon>Ascomycota</taxon>
        <taxon>Pezizomycotina</taxon>
        <taxon>Leotiomycetes</taxon>
        <taxon>Helotiales</taxon>
        <taxon>Hyaloscyphaceae</taxon>
        <taxon>Hyaloscypha</taxon>
        <taxon>Hyaloscypha bicolor</taxon>
    </lineage>
</organism>
<dbReference type="Proteomes" id="UP000235371">
    <property type="component" value="Unassembled WGS sequence"/>
</dbReference>
<protein>
    <submittedName>
        <fullName evidence="1">Uncharacterized protein</fullName>
    </submittedName>
</protein>
<dbReference type="RefSeq" id="XP_024726836.1">
    <property type="nucleotide sequence ID" value="XM_024884265.1"/>
</dbReference>
<dbReference type="InParanoid" id="A0A2J6SGN0"/>
<dbReference type="GeneID" id="36592342"/>
<reference evidence="1 2" key="1">
    <citation type="submission" date="2016-04" db="EMBL/GenBank/DDBJ databases">
        <title>A degradative enzymes factory behind the ericoid mycorrhizal symbiosis.</title>
        <authorList>
            <consortium name="DOE Joint Genome Institute"/>
            <person name="Martino E."/>
            <person name="Morin E."/>
            <person name="Grelet G."/>
            <person name="Kuo A."/>
            <person name="Kohler A."/>
            <person name="Daghino S."/>
            <person name="Barry K."/>
            <person name="Choi C."/>
            <person name="Cichocki N."/>
            <person name="Clum A."/>
            <person name="Copeland A."/>
            <person name="Hainaut M."/>
            <person name="Haridas S."/>
            <person name="Labutti K."/>
            <person name="Lindquist E."/>
            <person name="Lipzen A."/>
            <person name="Khouja H.-R."/>
            <person name="Murat C."/>
            <person name="Ohm R."/>
            <person name="Olson A."/>
            <person name="Spatafora J."/>
            <person name="Veneault-Fourrey C."/>
            <person name="Henrissat B."/>
            <person name="Grigoriev I."/>
            <person name="Martin F."/>
            <person name="Perotto S."/>
        </authorList>
    </citation>
    <scope>NUCLEOTIDE SEQUENCE [LARGE SCALE GENOMIC DNA]</scope>
    <source>
        <strain evidence="1 2">E</strain>
    </source>
</reference>
<accession>A0A2J6SGN0</accession>
<keyword evidence="2" id="KW-1185">Reference proteome</keyword>
<proteinExistence type="predicted"/>
<name>A0A2J6SGN0_9HELO</name>
<sequence length="192" mass="21393">MASSLNTRIEELVSYFEARHSPARLSNSKFHGQLLHNKIALADFTKWKKLHPTIMPTPLLIPIIPITPTIDCSRNVALTQVPPVAPRTALSTLLKQVAPYRSSTPELDEPFDFPTPTPTLMRDTSLPLVDISPNKYSNITAALASSWFAQRPVAKFLQWLNRQLDKLGINKDLVNACIALAYDNINGYGKCL</sequence>
<gene>
    <name evidence="1" type="ORF">K444DRAFT_638511</name>
</gene>
<evidence type="ECO:0000313" key="2">
    <source>
        <dbReference type="Proteomes" id="UP000235371"/>
    </source>
</evidence>
<dbReference type="AlphaFoldDB" id="A0A2J6SGN0"/>
<dbReference type="EMBL" id="KZ613919">
    <property type="protein sequence ID" value="PMD49932.1"/>
    <property type="molecule type" value="Genomic_DNA"/>
</dbReference>
<evidence type="ECO:0000313" key="1">
    <source>
        <dbReference type="EMBL" id="PMD49932.1"/>
    </source>
</evidence>